<dbReference type="Proteomes" id="UP001432322">
    <property type="component" value="Unassembled WGS sequence"/>
</dbReference>
<comment type="subunit">
    <text evidence="1">Component of the ribosome quality control complex (RQC).</text>
</comment>
<dbReference type="InterPro" id="IPR039795">
    <property type="entry name" value="LTN1/Rkr1"/>
</dbReference>
<dbReference type="AlphaFoldDB" id="A0AAV5WAT9"/>
<reference evidence="4" key="1">
    <citation type="submission" date="2023-10" db="EMBL/GenBank/DDBJ databases">
        <title>Genome assembly of Pristionchus species.</title>
        <authorList>
            <person name="Yoshida K."/>
            <person name="Sommer R.J."/>
        </authorList>
    </citation>
    <scope>NUCLEOTIDE SEQUENCE</scope>
    <source>
        <strain evidence="4">RS5133</strain>
    </source>
</reference>
<protein>
    <recommendedName>
        <fullName evidence="1">E3 ubiquitin-protein ligase listerin</fullName>
        <ecNumber evidence="1">2.3.2.27</ecNumber>
    </recommendedName>
    <alternativeName>
        <fullName evidence="1">RING-type E3 ubiquitin transferase listerin</fullName>
    </alternativeName>
</protein>
<proteinExistence type="inferred from homology"/>
<keyword evidence="1" id="KW-0833">Ubl conjugation pathway</keyword>
<dbReference type="InterPro" id="IPR054476">
    <property type="entry name" value="Ltn1_N"/>
</dbReference>
<dbReference type="Pfam" id="PF22958">
    <property type="entry name" value="Ltn1_1st"/>
    <property type="match status" value="1"/>
</dbReference>
<dbReference type="GO" id="GO:0072344">
    <property type="term" value="P:rescue of stalled ribosome"/>
    <property type="evidence" value="ECO:0007669"/>
    <property type="project" value="UniProtKB-UniRule"/>
</dbReference>
<keyword evidence="1" id="KW-0862">Zinc</keyword>
<name>A0AAV5WAT9_9BILA</name>
<evidence type="ECO:0000256" key="1">
    <source>
        <dbReference type="RuleBase" id="RU367090"/>
    </source>
</evidence>
<organism evidence="4 5">
    <name type="scientific">Pristionchus fissidentatus</name>
    <dbReference type="NCBI Taxonomy" id="1538716"/>
    <lineage>
        <taxon>Eukaryota</taxon>
        <taxon>Metazoa</taxon>
        <taxon>Ecdysozoa</taxon>
        <taxon>Nematoda</taxon>
        <taxon>Chromadorea</taxon>
        <taxon>Rhabditida</taxon>
        <taxon>Rhabditina</taxon>
        <taxon>Diplogasteromorpha</taxon>
        <taxon>Diplogasteroidea</taxon>
        <taxon>Neodiplogasteridae</taxon>
        <taxon>Pristionchus</taxon>
    </lineage>
</organism>
<accession>A0AAV5WAT9</accession>
<dbReference type="PANTHER" id="PTHR12389">
    <property type="entry name" value="ZINC FINGER PROTEIN 294"/>
    <property type="match status" value="1"/>
</dbReference>
<dbReference type="GO" id="GO:0008270">
    <property type="term" value="F:zinc ion binding"/>
    <property type="evidence" value="ECO:0007669"/>
    <property type="project" value="UniProtKB-KW"/>
</dbReference>
<keyword evidence="5" id="KW-1185">Reference proteome</keyword>
<comment type="similarity">
    <text evidence="1">Belongs to the LTN1 family.</text>
</comment>
<gene>
    <name evidence="4" type="ORF">PFISCL1PPCAC_19057</name>
</gene>
<feature type="non-terminal residue" evidence="4">
    <location>
        <position position="122"/>
    </location>
</feature>
<keyword evidence="1" id="KW-0863">Zinc-finger</keyword>
<dbReference type="GO" id="GO:0061630">
    <property type="term" value="F:ubiquitin protein ligase activity"/>
    <property type="evidence" value="ECO:0007669"/>
    <property type="project" value="UniProtKB-UniRule"/>
</dbReference>
<dbReference type="GO" id="GO:1990116">
    <property type="term" value="P:ribosome-associated ubiquitin-dependent protein catabolic process"/>
    <property type="evidence" value="ECO:0007669"/>
    <property type="project" value="UniProtKB-UniRule"/>
</dbReference>
<comment type="pathway">
    <text evidence="1">Protein modification; protein ubiquitination.</text>
</comment>
<dbReference type="GO" id="GO:0005829">
    <property type="term" value="C:cytosol"/>
    <property type="evidence" value="ECO:0007669"/>
    <property type="project" value="UniProtKB-UniRule"/>
</dbReference>
<dbReference type="EC" id="2.3.2.27" evidence="1"/>
<comment type="function">
    <text evidence="1">E3 ubiquitin-protein ligase. Component of the ribosome quality control complex (RQC), a ribosome-associated complex that mediates ubiquitination and extraction of incompletely synthesized nascent chains for proteasomal degradation.</text>
</comment>
<dbReference type="EMBL" id="BTSY01000005">
    <property type="protein sequence ID" value="GMT27760.1"/>
    <property type="molecule type" value="Genomic_DNA"/>
</dbReference>
<keyword evidence="1" id="KW-0808">Transferase</keyword>
<evidence type="ECO:0000313" key="5">
    <source>
        <dbReference type="Proteomes" id="UP001432322"/>
    </source>
</evidence>
<sequence length="122" mass="13425">MSKANRQKAGVKSASSHMAAGLLSGGGLVTFDSLSSGFASMEETEDTMSLKKLSKRDSSTREKALRELMERCTEENSDTVVSTFSQFSANFDKIIFDCSPIVRHLAMRLITKQVNILKKKAE</sequence>
<dbReference type="GO" id="GO:1990112">
    <property type="term" value="C:RQC complex"/>
    <property type="evidence" value="ECO:0007669"/>
    <property type="project" value="UniProtKB-UniRule"/>
</dbReference>
<feature type="domain" description="E3 ubiquitin-protein ligase listerin N-terminal" evidence="3">
    <location>
        <begin position="47"/>
        <end position="120"/>
    </location>
</feature>
<feature type="region of interest" description="Disordered" evidence="2">
    <location>
        <begin position="42"/>
        <end position="62"/>
    </location>
</feature>
<evidence type="ECO:0000313" key="4">
    <source>
        <dbReference type="EMBL" id="GMT27760.1"/>
    </source>
</evidence>
<evidence type="ECO:0000259" key="3">
    <source>
        <dbReference type="Pfam" id="PF22958"/>
    </source>
</evidence>
<comment type="caution">
    <text evidence="4">The sequence shown here is derived from an EMBL/GenBank/DDBJ whole genome shotgun (WGS) entry which is preliminary data.</text>
</comment>
<dbReference type="GO" id="GO:0043023">
    <property type="term" value="F:ribosomal large subunit binding"/>
    <property type="evidence" value="ECO:0007669"/>
    <property type="project" value="TreeGrafter"/>
</dbReference>
<keyword evidence="1" id="KW-0479">Metal-binding</keyword>
<comment type="catalytic activity">
    <reaction evidence="1">
        <text>S-ubiquitinyl-[E2 ubiquitin-conjugating enzyme]-L-cysteine + [acceptor protein]-L-lysine = [E2 ubiquitin-conjugating enzyme]-L-cysteine + N(6)-ubiquitinyl-[acceptor protein]-L-lysine.</text>
        <dbReference type="EC" id="2.3.2.27"/>
    </reaction>
</comment>
<evidence type="ECO:0000256" key="2">
    <source>
        <dbReference type="SAM" id="MobiDB-lite"/>
    </source>
</evidence>
<dbReference type="PANTHER" id="PTHR12389:SF0">
    <property type="entry name" value="E3 UBIQUITIN-PROTEIN LIGASE LISTERIN"/>
    <property type="match status" value="1"/>
</dbReference>